<proteinExistence type="predicted"/>
<organism evidence="2 3">
    <name type="scientific">Umbelopsis vinacea</name>
    <dbReference type="NCBI Taxonomy" id="44442"/>
    <lineage>
        <taxon>Eukaryota</taxon>
        <taxon>Fungi</taxon>
        <taxon>Fungi incertae sedis</taxon>
        <taxon>Mucoromycota</taxon>
        <taxon>Mucoromycotina</taxon>
        <taxon>Umbelopsidomycetes</taxon>
        <taxon>Umbelopsidales</taxon>
        <taxon>Umbelopsidaceae</taxon>
        <taxon>Umbelopsis</taxon>
    </lineage>
</organism>
<dbReference type="Pfam" id="PF00787">
    <property type="entry name" value="PX"/>
    <property type="match status" value="1"/>
</dbReference>
<keyword evidence="3" id="KW-1185">Reference proteome</keyword>
<name>A0A8H7PJT8_9FUNG</name>
<accession>A0A8H7PJT8</accession>
<dbReference type="EMBL" id="JAEPRA010000015">
    <property type="protein sequence ID" value="KAG2175168.1"/>
    <property type="molecule type" value="Genomic_DNA"/>
</dbReference>
<evidence type="ECO:0000313" key="3">
    <source>
        <dbReference type="Proteomes" id="UP000612746"/>
    </source>
</evidence>
<dbReference type="InterPro" id="IPR001683">
    <property type="entry name" value="PX_dom"/>
</dbReference>
<sequence length="511" mass="57525">MSYSPQPRPSLSSTLLGRKSNQRHGIKLAPTIASARIISTLRRHDQKIWYSISVVPRNDLPNRKIVRAPYTVFRRYEDFVAFSNRLQELTPSESSKIPKSPRANKYKALATTFIKDNASAVPRLKSRIVSFVTKQDSSQRREDLDNFLDSLFRLPDHLLKSLPVLEFFGIDKSDMEHKVSHDMNLLSPDSSYLDLDLAPQSYGRRLAPSKSYSIIPPPMLSRSCSALAVKVPTSAVKKAISNPNFNQDAYVQYKPSEKNVGVSSKLYNKAERAQKRLMSAPTTTTLHVPPVAVYVASDPWDDQAPIHFASKDEVFNRTDLIVPKAYAKESVSPLEIAESLLAPNPKLSLSAPAPRKKFNHHTPFPKAKEESIKKNIHNEPRDSASFVPLQRCLSTPILNCYAQARNIRIKVIYDLDNIIILQVPRNISLQELKTRIESKLSNIHLPADAKDSMSLLFYGKQRTSHEDSQSLRPSDAYRIASSKELAYAMMAMWSDLDKVTVRLTIGMLTAG</sequence>
<dbReference type="CDD" id="cd06093">
    <property type="entry name" value="PX_domain"/>
    <property type="match status" value="1"/>
</dbReference>
<feature type="domain" description="PX" evidence="1">
    <location>
        <begin position="28"/>
        <end position="175"/>
    </location>
</feature>
<dbReference type="Proteomes" id="UP000612746">
    <property type="component" value="Unassembled WGS sequence"/>
</dbReference>
<dbReference type="SUPFAM" id="SSF64268">
    <property type="entry name" value="PX domain"/>
    <property type="match status" value="1"/>
</dbReference>
<dbReference type="SMART" id="SM00312">
    <property type="entry name" value="PX"/>
    <property type="match status" value="1"/>
</dbReference>
<gene>
    <name evidence="2" type="ORF">INT44_007656</name>
</gene>
<reference evidence="2" key="1">
    <citation type="submission" date="2020-12" db="EMBL/GenBank/DDBJ databases">
        <title>Metabolic potential, ecology and presence of endohyphal bacteria is reflected in genomic diversity of Mucoromycotina.</title>
        <authorList>
            <person name="Muszewska A."/>
            <person name="Okrasinska A."/>
            <person name="Steczkiewicz K."/>
            <person name="Drgas O."/>
            <person name="Orlowska M."/>
            <person name="Perlinska-Lenart U."/>
            <person name="Aleksandrzak-Piekarczyk T."/>
            <person name="Szatraj K."/>
            <person name="Zielenkiewicz U."/>
            <person name="Pilsyk S."/>
            <person name="Malc E."/>
            <person name="Mieczkowski P."/>
            <person name="Kruszewska J.S."/>
            <person name="Biernat P."/>
            <person name="Pawlowska J."/>
        </authorList>
    </citation>
    <scope>NUCLEOTIDE SEQUENCE</scope>
    <source>
        <strain evidence="2">WA0000051536</strain>
    </source>
</reference>
<comment type="caution">
    <text evidence="2">The sequence shown here is derived from an EMBL/GenBank/DDBJ whole genome shotgun (WGS) entry which is preliminary data.</text>
</comment>
<dbReference type="InterPro" id="IPR036871">
    <property type="entry name" value="PX_dom_sf"/>
</dbReference>
<dbReference type="Gene3D" id="3.10.20.90">
    <property type="entry name" value="Phosphatidylinositol 3-kinase Catalytic Subunit, Chain A, domain 1"/>
    <property type="match status" value="1"/>
</dbReference>
<dbReference type="PROSITE" id="PS50195">
    <property type="entry name" value="PX"/>
    <property type="match status" value="1"/>
</dbReference>
<evidence type="ECO:0000259" key="1">
    <source>
        <dbReference type="PROSITE" id="PS50195"/>
    </source>
</evidence>
<dbReference type="GO" id="GO:0035091">
    <property type="term" value="F:phosphatidylinositol binding"/>
    <property type="evidence" value="ECO:0007669"/>
    <property type="project" value="InterPro"/>
</dbReference>
<dbReference type="OrthoDB" id="5593994at2759"/>
<dbReference type="Gene3D" id="3.30.1520.10">
    <property type="entry name" value="Phox-like domain"/>
    <property type="match status" value="1"/>
</dbReference>
<protein>
    <recommendedName>
        <fullName evidence="1">PX domain-containing protein</fullName>
    </recommendedName>
</protein>
<dbReference type="AlphaFoldDB" id="A0A8H7PJT8"/>
<evidence type="ECO:0000313" key="2">
    <source>
        <dbReference type="EMBL" id="KAG2175168.1"/>
    </source>
</evidence>